<gene>
    <name evidence="4" type="primary">istA</name>
    <name evidence="4" type="ORF">ACFQPB_16095</name>
</gene>
<evidence type="ECO:0000259" key="2">
    <source>
        <dbReference type="PROSITE" id="PS50532"/>
    </source>
</evidence>
<dbReference type="InterPro" id="IPR054353">
    <property type="entry name" value="IstA-like_C"/>
</dbReference>
<keyword evidence="5" id="KW-1185">Reference proteome</keyword>
<dbReference type="PROSITE" id="PS50532">
    <property type="entry name" value="HTH_IS408"/>
    <property type="match status" value="1"/>
</dbReference>
<comment type="similarity">
    <text evidence="1">Belongs to the transposase IS21/IS408/IS1162 family.</text>
</comment>
<feature type="domain" description="HTH IS408-type" evidence="2">
    <location>
        <begin position="4"/>
        <end position="84"/>
    </location>
</feature>
<organism evidence="4 5">
    <name type="scientific">Hydrogenophaga atypica</name>
    <dbReference type="NCBI Taxonomy" id="249409"/>
    <lineage>
        <taxon>Bacteria</taxon>
        <taxon>Pseudomonadati</taxon>
        <taxon>Pseudomonadota</taxon>
        <taxon>Betaproteobacteria</taxon>
        <taxon>Burkholderiales</taxon>
        <taxon>Comamonadaceae</taxon>
        <taxon>Hydrogenophaga</taxon>
    </lineage>
</organism>
<dbReference type="RefSeq" id="WP_382225377.1">
    <property type="nucleotide sequence ID" value="NZ_JBHTCA010000014.1"/>
</dbReference>
<dbReference type="InterPro" id="IPR012337">
    <property type="entry name" value="RNaseH-like_sf"/>
</dbReference>
<dbReference type="Gene3D" id="3.30.420.10">
    <property type="entry name" value="Ribonuclease H-like superfamily/Ribonuclease H"/>
    <property type="match status" value="1"/>
</dbReference>
<dbReference type="SUPFAM" id="SSF53098">
    <property type="entry name" value="Ribonuclease H-like"/>
    <property type="match status" value="1"/>
</dbReference>
<name>A0ABW2QNZ4_9BURK</name>
<evidence type="ECO:0000259" key="3">
    <source>
        <dbReference type="PROSITE" id="PS50994"/>
    </source>
</evidence>
<evidence type="ECO:0000313" key="4">
    <source>
        <dbReference type="EMBL" id="MFC7410387.1"/>
    </source>
</evidence>
<dbReference type="InterPro" id="IPR001584">
    <property type="entry name" value="Integrase_cat-core"/>
</dbReference>
<evidence type="ECO:0000313" key="5">
    <source>
        <dbReference type="Proteomes" id="UP001596501"/>
    </source>
</evidence>
<dbReference type="InterPro" id="IPR036397">
    <property type="entry name" value="RNaseH_sf"/>
</dbReference>
<dbReference type="NCBIfam" id="NF033546">
    <property type="entry name" value="transpos_IS21"/>
    <property type="match status" value="1"/>
</dbReference>
<dbReference type="Pfam" id="PF22483">
    <property type="entry name" value="Mu-transpos_C_2"/>
    <property type="match status" value="1"/>
</dbReference>
<accession>A0ABW2QNZ4</accession>
<dbReference type="PROSITE" id="PS50994">
    <property type="entry name" value="INTEGRASE"/>
    <property type="match status" value="1"/>
</dbReference>
<dbReference type="PANTHER" id="PTHR35004">
    <property type="entry name" value="TRANSPOSASE RV3428C-RELATED"/>
    <property type="match status" value="1"/>
</dbReference>
<comment type="caution">
    <text evidence="4">The sequence shown here is derived from an EMBL/GenBank/DDBJ whole genome shotgun (WGS) entry which is preliminary data.</text>
</comment>
<protein>
    <submittedName>
        <fullName evidence="4">IS21 family transposase</fullName>
    </submittedName>
</protein>
<proteinExistence type="inferred from homology"/>
<dbReference type="InterPro" id="IPR017895">
    <property type="entry name" value="HTH_IS408/IS1162_type"/>
</dbReference>
<dbReference type="Proteomes" id="UP001596501">
    <property type="component" value="Unassembled WGS sequence"/>
</dbReference>
<dbReference type="EMBL" id="JBHTCA010000014">
    <property type="protein sequence ID" value="MFC7410387.1"/>
    <property type="molecule type" value="Genomic_DNA"/>
</dbReference>
<feature type="domain" description="Integrase catalytic" evidence="3">
    <location>
        <begin position="126"/>
        <end position="310"/>
    </location>
</feature>
<reference evidence="5" key="1">
    <citation type="journal article" date="2019" name="Int. J. Syst. Evol. Microbiol.">
        <title>The Global Catalogue of Microorganisms (GCM) 10K type strain sequencing project: providing services to taxonomists for standard genome sequencing and annotation.</title>
        <authorList>
            <consortium name="The Broad Institute Genomics Platform"/>
            <consortium name="The Broad Institute Genome Sequencing Center for Infectious Disease"/>
            <person name="Wu L."/>
            <person name="Ma J."/>
        </authorList>
    </citation>
    <scope>NUCLEOTIDE SEQUENCE [LARGE SCALE GENOMIC DNA]</scope>
    <source>
        <strain evidence="5">CGMCC 1.12371</strain>
    </source>
</reference>
<dbReference type="PANTHER" id="PTHR35004:SF8">
    <property type="entry name" value="TRANSPOSASE RV3428C-RELATED"/>
    <property type="match status" value="1"/>
</dbReference>
<dbReference type="Pfam" id="PF00665">
    <property type="entry name" value="rve"/>
    <property type="match status" value="1"/>
</dbReference>
<evidence type="ECO:0000256" key="1">
    <source>
        <dbReference type="ARBA" id="ARBA00009277"/>
    </source>
</evidence>
<sequence>MRKIREVLRLSHGSLLSRRAVAASLGISRDAVADYLVRASSAGLTWPLPDSLDDAQLEKRLYPVEPGTRARRPEPNWTDVHRDMQLPGATLQQLHAEYLVAHPNGMQRSQFSALYRKWCRSLKSYMRQTHLAGEKVFVDYAGPTVPIHDPVSGCVHRAQIFVSVLGASNYTYAEAHWSQTLPDWIAANVRMLEFFGGVPKFIVCDNLKSAVTRASLTEPLVNDSYQNFAAHYGTTIQPARSRHPKDKAKVEGHVLIVERWILFRLRRRVFTSLGELNCAIRELLDELNSRPFQKLAGNRRSAFENLDAPLLRSLPVTSYEYVEFRRARVDMSKMVNVAGRLFSAPARLVSQVVDIRVTATLVELVFDGRRVASHVKTPGDDPVIDPAHLTPAEHAYGLWTPERELQWANGIGPQTTAFVEQRLAANGGKTAGYRLGIGMRKLSAEFGVDRVEAACTKAIHSGATSVSSLRAILVNRLDMHGLDITEANFPHENLRGPKHYH</sequence>